<evidence type="ECO:0000313" key="1">
    <source>
        <dbReference type="EMBL" id="CAH2003153.1"/>
    </source>
</evidence>
<dbReference type="Proteomes" id="UP001152888">
    <property type="component" value="Unassembled WGS sequence"/>
</dbReference>
<gene>
    <name evidence="1" type="ORF">ACAOBT_LOCUS27217</name>
</gene>
<dbReference type="AlphaFoldDB" id="A0A9P0M1M7"/>
<comment type="caution">
    <text evidence="1">The sequence shown here is derived from an EMBL/GenBank/DDBJ whole genome shotgun (WGS) entry which is preliminary data.</text>
</comment>
<accession>A0A9P0M1M7</accession>
<name>A0A9P0M1M7_ACAOB</name>
<proteinExistence type="predicted"/>
<evidence type="ECO:0000313" key="2">
    <source>
        <dbReference type="Proteomes" id="UP001152888"/>
    </source>
</evidence>
<keyword evidence="2" id="KW-1185">Reference proteome</keyword>
<protein>
    <submittedName>
        <fullName evidence="1">Uncharacterized protein</fullName>
    </submittedName>
</protein>
<reference evidence="1" key="1">
    <citation type="submission" date="2022-03" db="EMBL/GenBank/DDBJ databases">
        <authorList>
            <person name="Sayadi A."/>
        </authorList>
    </citation>
    <scope>NUCLEOTIDE SEQUENCE</scope>
</reference>
<sequence>MMMLIGSCRLERVWRSACVNCEFSRVKMFVGGRRHVAKCSPISKNAHGVYFYISK</sequence>
<organism evidence="1 2">
    <name type="scientific">Acanthoscelides obtectus</name>
    <name type="common">Bean weevil</name>
    <name type="synonym">Bruchus obtectus</name>
    <dbReference type="NCBI Taxonomy" id="200917"/>
    <lineage>
        <taxon>Eukaryota</taxon>
        <taxon>Metazoa</taxon>
        <taxon>Ecdysozoa</taxon>
        <taxon>Arthropoda</taxon>
        <taxon>Hexapoda</taxon>
        <taxon>Insecta</taxon>
        <taxon>Pterygota</taxon>
        <taxon>Neoptera</taxon>
        <taxon>Endopterygota</taxon>
        <taxon>Coleoptera</taxon>
        <taxon>Polyphaga</taxon>
        <taxon>Cucujiformia</taxon>
        <taxon>Chrysomeloidea</taxon>
        <taxon>Chrysomelidae</taxon>
        <taxon>Bruchinae</taxon>
        <taxon>Bruchini</taxon>
        <taxon>Acanthoscelides</taxon>
    </lineage>
</organism>
<dbReference type="EMBL" id="CAKOFQ010007531">
    <property type="protein sequence ID" value="CAH2003153.1"/>
    <property type="molecule type" value="Genomic_DNA"/>
</dbReference>